<dbReference type="CDD" id="cd02440">
    <property type="entry name" value="AdoMet_MTases"/>
    <property type="match status" value="1"/>
</dbReference>
<evidence type="ECO:0000259" key="1">
    <source>
        <dbReference type="Pfam" id="PF08241"/>
    </source>
</evidence>
<dbReference type="EMBL" id="FMAH01000002">
    <property type="protein sequence ID" value="SCB11318.1"/>
    <property type="molecule type" value="Genomic_DNA"/>
</dbReference>
<sequence length="269" mass="29344">MSSTIDPFADLKTRQREMWASFAPTATFTTPVAAHLVEFAEIKHGETVLDVGTGTGVVAITAARAGALATGLDLTPALLDVARENARIAKLANTQWLEGDAESLPFPDGHFDVVVSQFGHIFAPRPEVAVAEMRRVLKPGGRIAFATWPPEHFVGRLFSFVAKNSPPPPPGAAPPPQWGSPDIVAERLGDKFEAPFFSRGVMQFPALSLSHYREFMERSVGPMQKLIEASANEPERLAALRAGFETLAAPYYFGNMIRQEYLLTRAKAR</sequence>
<proteinExistence type="predicted"/>
<dbReference type="OrthoDB" id="8153637at2"/>
<dbReference type="RefSeq" id="WP_092843871.1">
    <property type="nucleotide sequence ID" value="NZ_FMAH01000002.1"/>
</dbReference>
<evidence type="ECO:0000313" key="2">
    <source>
        <dbReference type="EMBL" id="SCB11318.1"/>
    </source>
</evidence>
<dbReference type="PANTHER" id="PTHR43591">
    <property type="entry name" value="METHYLTRANSFERASE"/>
    <property type="match status" value="1"/>
</dbReference>
<protein>
    <submittedName>
        <fullName evidence="2">Methyltransferase domain-containing protein</fullName>
    </submittedName>
</protein>
<dbReference type="AlphaFoldDB" id="A0A1C3U760"/>
<dbReference type="STRING" id="411945.GA0061102_100285"/>
<feature type="domain" description="Methyltransferase type 11" evidence="1">
    <location>
        <begin position="49"/>
        <end position="145"/>
    </location>
</feature>
<keyword evidence="2" id="KW-0489">Methyltransferase</keyword>
<name>A0A1C3U760_9HYPH</name>
<dbReference type="GO" id="GO:0008757">
    <property type="term" value="F:S-adenosylmethionine-dependent methyltransferase activity"/>
    <property type="evidence" value="ECO:0007669"/>
    <property type="project" value="InterPro"/>
</dbReference>
<evidence type="ECO:0000313" key="3">
    <source>
        <dbReference type="Proteomes" id="UP000199435"/>
    </source>
</evidence>
<dbReference type="Gene3D" id="3.40.50.150">
    <property type="entry name" value="Vaccinia Virus protein VP39"/>
    <property type="match status" value="1"/>
</dbReference>
<reference evidence="3" key="1">
    <citation type="submission" date="2016-08" db="EMBL/GenBank/DDBJ databases">
        <authorList>
            <person name="Varghese N."/>
            <person name="Submissions Spin"/>
        </authorList>
    </citation>
    <scope>NUCLEOTIDE SEQUENCE [LARGE SCALE GENOMIC DNA]</scope>
    <source>
        <strain evidence="3">HAMBI 2971</strain>
    </source>
</reference>
<dbReference type="InterPro" id="IPR013216">
    <property type="entry name" value="Methyltransf_11"/>
</dbReference>
<dbReference type="PANTHER" id="PTHR43591:SF24">
    <property type="entry name" value="2-METHOXY-6-POLYPRENYL-1,4-BENZOQUINOL METHYLASE, MITOCHONDRIAL"/>
    <property type="match status" value="1"/>
</dbReference>
<keyword evidence="2" id="KW-0808">Transferase</keyword>
<gene>
    <name evidence="2" type="ORF">GA0061102_100285</name>
</gene>
<organism evidence="2 3">
    <name type="scientific">Rhizobium miluonense</name>
    <dbReference type="NCBI Taxonomy" id="411945"/>
    <lineage>
        <taxon>Bacteria</taxon>
        <taxon>Pseudomonadati</taxon>
        <taxon>Pseudomonadota</taxon>
        <taxon>Alphaproteobacteria</taxon>
        <taxon>Hyphomicrobiales</taxon>
        <taxon>Rhizobiaceae</taxon>
        <taxon>Rhizobium/Agrobacterium group</taxon>
        <taxon>Rhizobium</taxon>
    </lineage>
</organism>
<dbReference type="Proteomes" id="UP000199435">
    <property type="component" value="Unassembled WGS sequence"/>
</dbReference>
<keyword evidence="3" id="KW-1185">Reference proteome</keyword>
<dbReference type="GO" id="GO:0032259">
    <property type="term" value="P:methylation"/>
    <property type="evidence" value="ECO:0007669"/>
    <property type="project" value="UniProtKB-KW"/>
</dbReference>
<accession>A0A1C3U760</accession>
<dbReference type="Pfam" id="PF08241">
    <property type="entry name" value="Methyltransf_11"/>
    <property type="match status" value="1"/>
</dbReference>
<dbReference type="SUPFAM" id="SSF53335">
    <property type="entry name" value="S-adenosyl-L-methionine-dependent methyltransferases"/>
    <property type="match status" value="1"/>
</dbReference>
<dbReference type="InterPro" id="IPR029063">
    <property type="entry name" value="SAM-dependent_MTases_sf"/>
</dbReference>